<evidence type="ECO:0000313" key="1">
    <source>
        <dbReference type="EMBL" id="ESA05020.1"/>
    </source>
</evidence>
<organism evidence="1">
    <name type="scientific">Rhizophagus irregularis (strain DAOM 181602 / DAOM 197198 / MUCL 43194)</name>
    <name type="common">Arbuscular mycorrhizal fungus</name>
    <name type="synonym">Glomus intraradices</name>
    <dbReference type="NCBI Taxonomy" id="747089"/>
    <lineage>
        <taxon>Eukaryota</taxon>
        <taxon>Fungi</taxon>
        <taxon>Fungi incertae sedis</taxon>
        <taxon>Mucoromycota</taxon>
        <taxon>Glomeromycotina</taxon>
        <taxon>Glomeromycetes</taxon>
        <taxon>Glomerales</taxon>
        <taxon>Glomeraceae</taxon>
        <taxon>Rhizophagus</taxon>
    </lineage>
</organism>
<gene>
    <name evidence="1" type="ORF">GLOINDRAFT_36088</name>
</gene>
<sequence length="52" mass="5650">MAIGKMVIHFGNKSAKVEDVTGHSALAESNSVTPIIFTPCREKLGKIRYSSE</sequence>
<dbReference type="HOGENOM" id="CLU_3088448_0_0_1"/>
<accession>U9TA75</accession>
<protein>
    <submittedName>
        <fullName evidence="1">Uncharacterized protein</fullName>
    </submittedName>
</protein>
<dbReference type="EMBL" id="KI293613">
    <property type="protein sequence ID" value="ESA05020.1"/>
    <property type="molecule type" value="Genomic_DNA"/>
</dbReference>
<reference evidence="1" key="1">
    <citation type="submission" date="2013-07" db="EMBL/GenBank/DDBJ databases">
        <title>The genome of an arbuscular mycorrhizal fungus provides insights into the evolution of the oldest plant symbiosis.</title>
        <authorList>
            <consortium name="DOE Joint Genome Institute"/>
            <person name="Tisserant E."/>
            <person name="Malbreil M."/>
            <person name="Kuo A."/>
            <person name="Kohler A."/>
            <person name="Symeonidi A."/>
            <person name="Balestrini R."/>
            <person name="Charron P."/>
            <person name="Duensing N."/>
            <person name="Frei-dit-Frey N."/>
            <person name="Gianinazzi-Pearson V."/>
            <person name="Gilbert B."/>
            <person name="Handa Y."/>
            <person name="Hijri M."/>
            <person name="Kaul R."/>
            <person name="Kawaguchi M."/>
            <person name="Krajinski F."/>
            <person name="Lammers P."/>
            <person name="Lapierre D."/>
            <person name="Masclaux F.G."/>
            <person name="Murat C."/>
            <person name="Morin E."/>
            <person name="Ndikumana S."/>
            <person name="Pagni M."/>
            <person name="Petitpierre D."/>
            <person name="Requena N."/>
            <person name="Rosikiewicz P."/>
            <person name="Riley R."/>
            <person name="Saito K."/>
            <person name="San Clemente H."/>
            <person name="Shapiro H."/>
            <person name="van Tuinen D."/>
            <person name="Becard G."/>
            <person name="Bonfante P."/>
            <person name="Paszkowski U."/>
            <person name="Shachar-Hill Y."/>
            <person name="Young J.P."/>
            <person name="Sanders I.R."/>
            <person name="Henrissat B."/>
            <person name="Rensing S.A."/>
            <person name="Grigoriev I.V."/>
            <person name="Corradi N."/>
            <person name="Roux C."/>
            <person name="Martin F."/>
        </authorList>
    </citation>
    <scope>NUCLEOTIDE SEQUENCE</scope>
    <source>
        <strain evidence="1">DAOM 197198</strain>
    </source>
</reference>
<name>U9TA75_RHIID</name>
<dbReference type="AlphaFoldDB" id="U9TA75"/>
<proteinExistence type="predicted"/>